<dbReference type="HOGENOM" id="CLU_476421_0_0_12"/>
<reference evidence="3" key="2">
    <citation type="submission" date="2011-04" db="EMBL/GenBank/DDBJ databases">
        <title>The complete genome of chromosome of Treponema succinifaciens DSM 2489.</title>
        <authorList>
            <person name="Lucas S."/>
            <person name="Copeland A."/>
            <person name="Lapidus A."/>
            <person name="Bruce D."/>
            <person name="Goodwin L."/>
            <person name="Pitluck S."/>
            <person name="Peters L."/>
            <person name="Kyrpides N."/>
            <person name="Mavromatis K."/>
            <person name="Ivanova N."/>
            <person name="Ovchinnikova G."/>
            <person name="Teshima H."/>
            <person name="Detter J.C."/>
            <person name="Tapia R."/>
            <person name="Han C."/>
            <person name="Land M."/>
            <person name="Hauser L."/>
            <person name="Markowitz V."/>
            <person name="Cheng J.-F."/>
            <person name="Hugenholtz P."/>
            <person name="Woyke T."/>
            <person name="Wu D."/>
            <person name="Gronow S."/>
            <person name="Wellnitz S."/>
            <person name="Brambilla E."/>
            <person name="Klenk H.-P."/>
            <person name="Eisen J.A."/>
        </authorList>
    </citation>
    <scope>NUCLEOTIDE SEQUENCE [LARGE SCALE GENOMIC DNA]</scope>
    <source>
        <strain evidence="3">ATCC 33096 / DSM 2489 / 6091</strain>
    </source>
</reference>
<dbReference type="InterPro" id="IPR038636">
    <property type="entry name" value="Wzi_sf"/>
</dbReference>
<dbReference type="Gene3D" id="2.40.160.130">
    <property type="entry name" value="Capsule assembly protein Wzi"/>
    <property type="match status" value="1"/>
</dbReference>
<evidence type="ECO:0000313" key="2">
    <source>
        <dbReference type="EMBL" id="AEB13947.1"/>
    </source>
</evidence>
<name>F2NVG8_TRES6</name>
<feature type="signal peptide" evidence="1">
    <location>
        <begin position="1"/>
        <end position="22"/>
    </location>
</feature>
<dbReference type="InterPro" id="IPR026950">
    <property type="entry name" value="Caps_assemb_Wzi"/>
</dbReference>
<organism evidence="2 3">
    <name type="scientific">Treponema succinifaciens (strain ATCC 33096 / DSM 2489 / 6091)</name>
    <dbReference type="NCBI Taxonomy" id="869209"/>
    <lineage>
        <taxon>Bacteria</taxon>
        <taxon>Pseudomonadati</taxon>
        <taxon>Spirochaetota</taxon>
        <taxon>Spirochaetia</taxon>
        <taxon>Spirochaetales</taxon>
        <taxon>Treponemataceae</taxon>
        <taxon>Treponema</taxon>
    </lineage>
</organism>
<dbReference type="AlphaFoldDB" id="F2NVG8"/>
<protein>
    <recommendedName>
        <fullName evidence="4">Capsule assembly protein Wzi</fullName>
    </recommendedName>
</protein>
<dbReference type="KEGG" id="tsu:Tresu_1029"/>
<dbReference type="EMBL" id="CP002631">
    <property type="protein sequence ID" value="AEB13947.1"/>
    <property type="molecule type" value="Genomic_DNA"/>
</dbReference>
<proteinExistence type="predicted"/>
<dbReference type="Pfam" id="PF14052">
    <property type="entry name" value="Caps_assemb_Wzi"/>
    <property type="match status" value="1"/>
</dbReference>
<feature type="chain" id="PRO_5003287463" description="Capsule assembly protein Wzi" evidence="1">
    <location>
        <begin position="23"/>
        <end position="567"/>
    </location>
</feature>
<sequence length="567" mass="64832">MHMKKINFIMPIVLSVFSSIFAQETLKSTEEEYYDFLSLTGAAERPTLNYRTLSDSEWQVTDEKHLWKDNNLGTKRTLYESDSTETNWFTAGIDRSVKLKLYDPEWFNSYNTKAPYGQNDGALWQGKGYNTSLTAGARLEAFGFEATFKPQVSWSQNREFKLVDNSAYYTNKYAYTWGYGNNIGVDAPQRFGDSSFWTFDWGDTELRYSWKKLTAGFGTQAIWLGPAFLNPMLHSNNAATYPKFDVGLRKTEIYIPHIDWNIGYVEGRIWTGYLTESKYFDNDSSNDHNLIHGFTFSYAPSFLPGFTVGLNRTCLVKSSKENLKYVIPVGNNTHIGEQGAGEDQKFSFTADYLFPSVGFEIYGEIGTDDYAPGGGFKGYQRYLTHTMTYTVGAKKSITISEEKKIYSELVFEWNNTEMSQNYQLVGGYSFGFHYQITQGYTNRGQWLGSGIGYGGNSQHLEYRIYYPKGSTFLCIGRNNPDNNYIYAKAINSNTNETEIKYSHAFKANYYFGATTTYFITKSLSATAGAAFDLIINPLYNIRNEDKETVGNDQINNWHFELALKYRL</sequence>
<dbReference type="Proteomes" id="UP000006852">
    <property type="component" value="Chromosome"/>
</dbReference>
<keyword evidence="3" id="KW-1185">Reference proteome</keyword>
<evidence type="ECO:0000313" key="3">
    <source>
        <dbReference type="Proteomes" id="UP000006852"/>
    </source>
</evidence>
<gene>
    <name evidence="2" type="ordered locus">Tresu_1029</name>
</gene>
<evidence type="ECO:0000256" key="1">
    <source>
        <dbReference type="SAM" id="SignalP"/>
    </source>
</evidence>
<keyword evidence="1" id="KW-0732">Signal</keyword>
<reference evidence="2 3" key="1">
    <citation type="journal article" date="2011" name="Stand. Genomic Sci.">
        <title>Complete genome sequence of Treponema succinifaciens type strain (6091).</title>
        <authorList>
            <person name="Han C."/>
            <person name="Gronow S."/>
            <person name="Teshima H."/>
            <person name="Lapidus A."/>
            <person name="Nolan M."/>
            <person name="Lucas S."/>
            <person name="Hammon N."/>
            <person name="Deshpande S."/>
            <person name="Cheng J.F."/>
            <person name="Zeytun A."/>
            <person name="Tapia R."/>
            <person name="Goodwin L."/>
            <person name="Pitluck S."/>
            <person name="Liolios K."/>
            <person name="Pagani I."/>
            <person name="Ivanova N."/>
            <person name="Mavromatis K."/>
            <person name="Mikhailova N."/>
            <person name="Huntemann M."/>
            <person name="Pati A."/>
            <person name="Chen A."/>
            <person name="Palaniappan K."/>
            <person name="Land M."/>
            <person name="Hauser L."/>
            <person name="Brambilla E.M."/>
            <person name="Rohde M."/>
            <person name="Goker M."/>
            <person name="Woyke T."/>
            <person name="Bristow J."/>
            <person name="Eisen J.A."/>
            <person name="Markowitz V."/>
            <person name="Hugenholtz P."/>
            <person name="Kyrpides N.C."/>
            <person name="Klenk H.P."/>
            <person name="Detter J.C."/>
        </authorList>
    </citation>
    <scope>NUCLEOTIDE SEQUENCE [LARGE SCALE GENOMIC DNA]</scope>
    <source>
        <strain evidence="3">ATCC 33096 / DSM 2489 / 6091</strain>
    </source>
</reference>
<evidence type="ECO:0008006" key="4">
    <source>
        <dbReference type="Google" id="ProtNLM"/>
    </source>
</evidence>
<dbReference type="eggNOG" id="ENOG50343SE">
    <property type="taxonomic scope" value="Bacteria"/>
</dbReference>
<accession>F2NVG8</accession>